<gene>
    <name evidence="1" type="ORF">B0F88_1179</name>
</gene>
<protein>
    <submittedName>
        <fullName evidence="1">Uncharacterized protein</fullName>
    </submittedName>
</protein>
<evidence type="ECO:0000313" key="1">
    <source>
        <dbReference type="EMBL" id="PPK66270.1"/>
    </source>
</evidence>
<keyword evidence="2" id="KW-1185">Reference proteome</keyword>
<comment type="caution">
    <text evidence="1">The sequence shown here is derived from an EMBL/GenBank/DDBJ whole genome shotgun (WGS) entry which is preliminary data.</text>
</comment>
<evidence type="ECO:0000313" key="2">
    <source>
        <dbReference type="Proteomes" id="UP000238071"/>
    </source>
</evidence>
<sequence>MSGGYTLTGFSHQSNVEKEIKPILITPFGRDHYKTNFKTPTNY</sequence>
<dbReference type="AlphaFoldDB" id="A0A2S6GM65"/>
<dbReference type="Proteomes" id="UP000238071">
    <property type="component" value="Unassembled WGS sequence"/>
</dbReference>
<accession>A0A2S6GM65</accession>
<reference evidence="1 2" key="1">
    <citation type="submission" date="2018-02" db="EMBL/GenBank/DDBJ databases">
        <title>Subsurface microbial communities from deep shales in Ohio and West Virginia, USA.</title>
        <authorList>
            <person name="Wrighton K."/>
        </authorList>
    </citation>
    <scope>NUCLEOTIDE SEQUENCE [LARGE SCALE GENOMIC DNA]</scope>
    <source>
        <strain evidence="1 2">OWC-G53F</strain>
    </source>
</reference>
<name>A0A2S6GM65_9GAMM</name>
<dbReference type="EMBL" id="PTIY01000017">
    <property type="protein sequence ID" value="PPK66270.1"/>
    <property type="molecule type" value="Genomic_DNA"/>
</dbReference>
<proteinExistence type="predicted"/>
<organism evidence="1 2">
    <name type="scientific">Methylobacter tundripaludum</name>
    <dbReference type="NCBI Taxonomy" id="173365"/>
    <lineage>
        <taxon>Bacteria</taxon>
        <taxon>Pseudomonadati</taxon>
        <taxon>Pseudomonadota</taxon>
        <taxon>Gammaproteobacteria</taxon>
        <taxon>Methylococcales</taxon>
        <taxon>Methylococcaceae</taxon>
        <taxon>Methylobacter</taxon>
    </lineage>
</organism>